<keyword evidence="4" id="KW-0862">Zinc</keyword>
<accession>A0AAW9DQ74</accession>
<comment type="cofactor">
    <cofactor evidence="1">
        <name>Zn(2+)</name>
        <dbReference type="ChEBI" id="CHEBI:29105"/>
    </cofactor>
</comment>
<evidence type="ECO:0000256" key="5">
    <source>
        <dbReference type="ARBA" id="ARBA00023002"/>
    </source>
</evidence>
<dbReference type="InterPro" id="IPR014436">
    <property type="entry name" value="Extradiol_dOase_DODA"/>
</dbReference>
<dbReference type="EC" id="1.13.-.-" evidence="7"/>
<evidence type="ECO:0000256" key="2">
    <source>
        <dbReference type="ARBA" id="ARBA00007581"/>
    </source>
</evidence>
<dbReference type="AlphaFoldDB" id="A0AAW9DQ74"/>
<evidence type="ECO:0000256" key="1">
    <source>
        <dbReference type="ARBA" id="ARBA00001947"/>
    </source>
</evidence>
<dbReference type="GO" id="GO:0016702">
    <property type="term" value="F:oxidoreductase activity, acting on single donors with incorporation of molecular oxygen, incorporation of two atoms of oxygen"/>
    <property type="evidence" value="ECO:0007669"/>
    <property type="project" value="UniProtKB-ARBA"/>
</dbReference>
<sequence>MDALPAIFVSHGSPMLAITPTPARAFLAGLGTALPKPRAILVVSAHWETVTPMVNAVARNATIHDFGGFPRALFEIEYPAPGDPALAARVADLLTAAGFATGIDPVRGLDHGAWVPVMLAYPMADVPVLQLSVQTMLGPEHAFAVGRALAPLRDEGVLVLGSGNFTHDLRRFRGQAVDAPEAGDVTAFSAWMDDAIARADIAALLDYRSLAPHAHDEHPTEEHLLPLFTAMGAAGPDIEAHRLHRSTEHAILRMDAYAFDRVSDRPAAVHD</sequence>
<dbReference type="Proteomes" id="UP001279553">
    <property type="component" value="Unassembled WGS sequence"/>
</dbReference>
<name>A0AAW9DQ74_ACIAO</name>
<proteinExistence type="inferred from homology"/>
<dbReference type="EMBL" id="JAWXYB010000018">
    <property type="protein sequence ID" value="MDX5930709.1"/>
    <property type="molecule type" value="Genomic_DNA"/>
</dbReference>
<keyword evidence="3" id="KW-0479">Metal-binding</keyword>
<comment type="similarity">
    <text evidence="2">Belongs to the DODA-type extradiol aromatic ring-opening dioxygenase family.</text>
</comment>
<keyword evidence="8" id="KW-1185">Reference proteome</keyword>
<dbReference type="CDD" id="cd07363">
    <property type="entry name" value="45_DOPA_Dioxygenase"/>
    <property type="match status" value="1"/>
</dbReference>
<dbReference type="GO" id="GO:0008270">
    <property type="term" value="F:zinc ion binding"/>
    <property type="evidence" value="ECO:0007669"/>
    <property type="project" value="InterPro"/>
</dbReference>
<evidence type="ECO:0000313" key="7">
    <source>
        <dbReference type="EMBL" id="MDX5930709.1"/>
    </source>
</evidence>
<evidence type="ECO:0000313" key="8">
    <source>
        <dbReference type="Proteomes" id="UP001279553"/>
    </source>
</evidence>
<dbReference type="InterPro" id="IPR004183">
    <property type="entry name" value="Xdiol_dOase_suB"/>
</dbReference>
<gene>
    <name evidence="7" type="ORF">SIL87_08040</name>
</gene>
<keyword evidence="7" id="KW-0223">Dioxygenase</keyword>
<dbReference type="GO" id="GO:0008198">
    <property type="term" value="F:ferrous iron binding"/>
    <property type="evidence" value="ECO:0007669"/>
    <property type="project" value="InterPro"/>
</dbReference>
<evidence type="ECO:0000259" key="6">
    <source>
        <dbReference type="Pfam" id="PF02900"/>
    </source>
</evidence>
<evidence type="ECO:0000256" key="3">
    <source>
        <dbReference type="ARBA" id="ARBA00022723"/>
    </source>
</evidence>
<comment type="caution">
    <text evidence="7">The sequence shown here is derived from an EMBL/GenBank/DDBJ whole genome shotgun (WGS) entry which is preliminary data.</text>
</comment>
<dbReference type="RefSeq" id="WP_319613638.1">
    <property type="nucleotide sequence ID" value="NZ_JAWXYB010000018.1"/>
</dbReference>
<dbReference type="PIRSF" id="PIRSF006157">
    <property type="entry name" value="Doxgns_DODA"/>
    <property type="match status" value="1"/>
</dbReference>
<evidence type="ECO:0000256" key="4">
    <source>
        <dbReference type="ARBA" id="ARBA00022833"/>
    </source>
</evidence>
<dbReference type="Gene3D" id="3.40.830.10">
    <property type="entry name" value="LigB-like"/>
    <property type="match status" value="1"/>
</dbReference>
<dbReference type="PANTHER" id="PTHR30096:SF0">
    <property type="entry name" value="4,5-DOPA DIOXYGENASE EXTRADIOL-LIKE PROTEIN"/>
    <property type="match status" value="1"/>
</dbReference>
<feature type="domain" description="Extradiol ring-cleavage dioxygenase class III enzyme subunit B" evidence="6">
    <location>
        <begin position="35"/>
        <end position="242"/>
    </location>
</feature>
<reference evidence="7 8" key="1">
    <citation type="submission" date="2023-11" db="EMBL/GenBank/DDBJ databases">
        <title>MicrobeMod: A computational toolkit for identifying prokaryotic methylation and restriction-modification with nanopore sequencing.</title>
        <authorList>
            <person name="Crits-Christoph A."/>
            <person name="Kang S.C."/>
            <person name="Lee H."/>
            <person name="Ostrov N."/>
        </authorList>
    </citation>
    <scope>NUCLEOTIDE SEQUENCE [LARGE SCALE GENOMIC DNA]</scope>
    <source>
        <strain evidence="7 8">DSMZ 700</strain>
    </source>
</reference>
<dbReference type="SUPFAM" id="SSF53213">
    <property type="entry name" value="LigB-like"/>
    <property type="match status" value="1"/>
</dbReference>
<keyword evidence="5 7" id="KW-0560">Oxidoreductase</keyword>
<dbReference type="Pfam" id="PF02900">
    <property type="entry name" value="LigB"/>
    <property type="match status" value="1"/>
</dbReference>
<protein>
    <submittedName>
        <fullName evidence="7">Class III extradiol ring-cleavage dioxygenase</fullName>
        <ecNumber evidence="7">1.13.-.-</ecNumber>
    </submittedName>
</protein>
<dbReference type="PANTHER" id="PTHR30096">
    <property type="entry name" value="4,5-DOPA DIOXYGENASE EXTRADIOL-LIKE PROTEIN"/>
    <property type="match status" value="1"/>
</dbReference>
<organism evidence="7 8">
    <name type="scientific">Acidiphilium acidophilum</name>
    <name type="common">Thiobacillus acidophilus</name>
    <dbReference type="NCBI Taxonomy" id="76588"/>
    <lineage>
        <taxon>Bacteria</taxon>
        <taxon>Pseudomonadati</taxon>
        <taxon>Pseudomonadota</taxon>
        <taxon>Alphaproteobacteria</taxon>
        <taxon>Acetobacterales</taxon>
        <taxon>Acidocellaceae</taxon>
        <taxon>Acidiphilium</taxon>
    </lineage>
</organism>